<dbReference type="RefSeq" id="WP_068772280.1">
    <property type="nucleotide sequence ID" value="NZ_CP109796.1"/>
</dbReference>
<dbReference type="OrthoDB" id="198491at2"/>
<evidence type="ECO:0000313" key="2">
    <source>
        <dbReference type="Proteomes" id="UP000078486"/>
    </source>
</evidence>
<reference evidence="1 2" key="1">
    <citation type="submission" date="2016-01" db="EMBL/GenBank/DDBJ databases">
        <title>High potential of lignocellulose degradation of a new Verrucomicrobia species.</title>
        <authorList>
            <person name="Wang Y."/>
            <person name="Shi Y."/>
            <person name="Qiu Z."/>
            <person name="Liu S."/>
            <person name="Yang H."/>
        </authorList>
    </citation>
    <scope>NUCLEOTIDE SEQUENCE [LARGE SCALE GENOMIC DNA]</scope>
    <source>
        <strain evidence="1 2">TSB47</strain>
    </source>
</reference>
<name>A0A178IDC6_9BACT</name>
<protein>
    <submittedName>
        <fullName evidence="1">Uncharacterized protein</fullName>
    </submittedName>
</protein>
<proteinExistence type="predicted"/>
<comment type="caution">
    <text evidence="1">The sequence shown here is derived from an EMBL/GenBank/DDBJ whole genome shotgun (WGS) entry which is preliminary data.</text>
</comment>
<organism evidence="1 2">
    <name type="scientific">Termitidicoccus mucosus</name>
    <dbReference type="NCBI Taxonomy" id="1184151"/>
    <lineage>
        <taxon>Bacteria</taxon>
        <taxon>Pseudomonadati</taxon>
        <taxon>Verrucomicrobiota</taxon>
        <taxon>Opitutia</taxon>
        <taxon>Opitutales</taxon>
        <taxon>Opitutaceae</taxon>
        <taxon>Termitidicoccus</taxon>
    </lineage>
</organism>
<evidence type="ECO:0000313" key="1">
    <source>
        <dbReference type="EMBL" id="OAM88024.1"/>
    </source>
</evidence>
<accession>A0A178IDC6</accession>
<sequence length="143" mass="16178">MGHMPDSDCHRLEIDTVLGPVAQALPRQADLILDIRQAALERKHPGACVRCFFELSAAASEPERLEKLRAWLERNIEIVAHDIRPAPLNRALLECFPLNLSGEDLESYCQQVMERFRHDRAHAASQVEMEFRYRAAGTADAMA</sequence>
<dbReference type="AlphaFoldDB" id="A0A178IDC6"/>
<dbReference type="Proteomes" id="UP000078486">
    <property type="component" value="Unassembled WGS sequence"/>
</dbReference>
<gene>
    <name evidence="1" type="ORF">AW736_21170</name>
</gene>
<keyword evidence="2" id="KW-1185">Reference proteome</keyword>
<dbReference type="EMBL" id="LRRQ01000149">
    <property type="protein sequence ID" value="OAM88024.1"/>
    <property type="molecule type" value="Genomic_DNA"/>
</dbReference>